<comment type="similarity">
    <text evidence="1">Belongs to the TfdA dioxygenase family.</text>
</comment>
<dbReference type="GO" id="GO:0006790">
    <property type="term" value="P:sulfur compound metabolic process"/>
    <property type="evidence" value="ECO:0007669"/>
    <property type="project" value="TreeGrafter"/>
</dbReference>
<dbReference type="EMBL" id="BDGG01000006">
    <property type="protein sequence ID" value="GAV00773.1"/>
    <property type="molecule type" value="Genomic_DNA"/>
</dbReference>
<name>A0A1D1VKW7_RAMVA</name>
<dbReference type="PANTHER" id="PTHR30468:SF1">
    <property type="entry name" value="ALPHA-KETOGLUTARATE-DEPENDENT SULFONATE DIOXYGENASE"/>
    <property type="match status" value="1"/>
</dbReference>
<dbReference type="Proteomes" id="UP000186922">
    <property type="component" value="Unassembled WGS sequence"/>
</dbReference>
<evidence type="ECO:0000256" key="1">
    <source>
        <dbReference type="ARBA" id="ARBA00005896"/>
    </source>
</evidence>
<proteinExistence type="inferred from homology"/>
<dbReference type="GO" id="GO:0046872">
    <property type="term" value="F:metal ion binding"/>
    <property type="evidence" value="ECO:0007669"/>
    <property type="project" value="UniProtKB-KW"/>
</dbReference>
<dbReference type="AlphaFoldDB" id="A0A1D1VKW7"/>
<evidence type="ECO:0000256" key="3">
    <source>
        <dbReference type="ARBA" id="ARBA00022964"/>
    </source>
</evidence>
<dbReference type="InterPro" id="IPR051323">
    <property type="entry name" value="AtsK-like"/>
</dbReference>
<dbReference type="GO" id="GO:0016706">
    <property type="term" value="F:2-oxoglutarate-dependent dioxygenase activity"/>
    <property type="evidence" value="ECO:0007669"/>
    <property type="project" value="TreeGrafter"/>
</dbReference>
<dbReference type="Gene3D" id="3.60.130.10">
    <property type="entry name" value="Clavaminate synthase-like"/>
    <property type="match status" value="1"/>
</dbReference>
<dbReference type="InterPro" id="IPR003819">
    <property type="entry name" value="TauD/TfdA-like"/>
</dbReference>
<keyword evidence="3" id="KW-0223">Dioxygenase</keyword>
<gene>
    <name evidence="7" type="primary">RvY_11574-1</name>
    <name evidence="7" type="synonym">RvY_11574.1</name>
    <name evidence="7" type="ORF">RvY_11574</name>
</gene>
<dbReference type="Pfam" id="PF02668">
    <property type="entry name" value="TauD"/>
    <property type="match status" value="1"/>
</dbReference>
<evidence type="ECO:0000256" key="2">
    <source>
        <dbReference type="ARBA" id="ARBA00022723"/>
    </source>
</evidence>
<dbReference type="SUPFAM" id="SSF51197">
    <property type="entry name" value="Clavaminate synthase-like"/>
    <property type="match status" value="1"/>
</dbReference>
<accession>A0A1D1VKW7</accession>
<keyword evidence="8" id="KW-1185">Reference proteome</keyword>
<evidence type="ECO:0000256" key="4">
    <source>
        <dbReference type="ARBA" id="ARBA00023002"/>
    </source>
</evidence>
<dbReference type="OrthoDB" id="10257314at2759"/>
<reference evidence="7 8" key="1">
    <citation type="journal article" date="2016" name="Nat. Commun.">
        <title>Extremotolerant tardigrade genome and improved radiotolerance of human cultured cells by tardigrade-unique protein.</title>
        <authorList>
            <person name="Hashimoto T."/>
            <person name="Horikawa D.D."/>
            <person name="Saito Y."/>
            <person name="Kuwahara H."/>
            <person name="Kozuka-Hata H."/>
            <person name="Shin-I T."/>
            <person name="Minakuchi Y."/>
            <person name="Ohishi K."/>
            <person name="Motoyama A."/>
            <person name="Aizu T."/>
            <person name="Enomoto A."/>
            <person name="Kondo K."/>
            <person name="Tanaka S."/>
            <person name="Hara Y."/>
            <person name="Koshikawa S."/>
            <person name="Sagara H."/>
            <person name="Miura T."/>
            <person name="Yokobori S."/>
            <person name="Miyagawa K."/>
            <person name="Suzuki Y."/>
            <person name="Kubo T."/>
            <person name="Oyama M."/>
            <person name="Kohara Y."/>
            <person name="Fujiyama A."/>
            <person name="Arakawa K."/>
            <person name="Katayama T."/>
            <person name="Toyoda A."/>
            <person name="Kunieda T."/>
        </authorList>
    </citation>
    <scope>NUCLEOTIDE SEQUENCE [LARGE SCALE GENOMIC DNA]</scope>
    <source>
        <strain evidence="7 8">YOKOZUNA-1</strain>
    </source>
</reference>
<evidence type="ECO:0000256" key="5">
    <source>
        <dbReference type="ARBA" id="ARBA00023004"/>
    </source>
</evidence>
<evidence type="ECO:0000259" key="6">
    <source>
        <dbReference type="Pfam" id="PF02668"/>
    </source>
</evidence>
<keyword evidence="5" id="KW-0408">Iron</keyword>
<evidence type="ECO:0000313" key="8">
    <source>
        <dbReference type="Proteomes" id="UP000186922"/>
    </source>
</evidence>
<dbReference type="GO" id="GO:0005737">
    <property type="term" value="C:cytoplasm"/>
    <property type="evidence" value="ECO:0007669"/>
    <property type="project" value="TreeGrafter"/>
</dbReference>
<sequence length="190" mass="21276">MLDTSPENLPDSDAWNTDVTFIKTPPIGSVLMARMLPPGGGDTSWSSNVTAHNALSQPFRRFLHGLTAVHVSTHDFTKEQHAGGDQAKWNEAVKNNPPVVHPVTGKLGLFINSIWTTRIVELSKSESDMVLRYLFTHCAKPEFTGRWKWSVGDVAFWDTRLTQHYALADYLPRRRIMHRATILGDELGGP</sequence>
<dbReference type="PANTHER" id="PTHR30468">
    <property type="entry name" value="ALPHA-KETOGLUTARATE-DEPENDENT SULFONATE DIOXYGENASE"/>
    <property type="match status" value="1"/>
</dbReference>
<organism evidence="7 8">
    <name type="scientific">Ramazzottius varieornatus</name>
    <name type="common">Water bear</name>
    <name type="synonym">Tardigrade</name>
    <dbReference type="NCBI Taxonomy" id="947166"/>
    <lineage>
        <taxon>Eukaryota</taxon>
        <taxon>Metazoa</taxon>
        <taxon>Ecdysozoa</taxon>
        <taxon>Tardigrada</taxon>
        <taxon>Eutardigrada</taxon>
        <taxon>Parachela</taxon>
        <taxon>Hypsibioidea</taxon>
        <taxon>Ramazzottiidae</taxon>
        <taxon>Ramazzottius</taxon>
    </lineage>
</organism>
<feature type="domain" description="TauD/TfdA-like" evidence="6">
    <location>
        <begin position="12"/>
        <end position="181"/>
    </location>
</feature>
<protein>
    <recommendedName>
        <fullName evidence="6">TauD/TfdA-like domain-containing protein</fullName>
    </recommendedName>
</protein>
<comment type="caution">
    <text evidence="7">The sequence shown here is derived from an EMBL/GenBank/DDBJ whole genome shotgun (WGS) entry which is preliminary data.</text>
</comment>
<evidence type="ECO:0000313" key="7">
    <source>
        <dbReference type="EMBL" id="GAV00773.1"/>
    </source>
</evidence>
<keyword evidence="2" id="KW-0479">Metal-binding</keyword>
<keyword evidence="4" id="KW-0560">Oxidoreductase</keyword>
<dbReference type="InterPro" id="IPR042098">
    <property type="entry name" value="TauD-like_sf"/>
</dbReference>